<accession>A0A8S4RFD5</accession>
<protein>
    <recommendedName>
        <fullName evidence="2">Vacuolar protein sorting-associated protein 72 homolog</fullName>
    </recommendedName>
</protein>
<feature type="compositionally biased region" description="Basic and acidic residues" evidence="3">
    <location>
        <begin position="159"/>
        <end position="176"/>
    </location>
</feature>
<feature type="compositionally biased region" description="Acidic residues" evidence="3">
    <location>
        <begin position="115"/>
        <end position="142"/>
    </location>
</feature>
<proteinExistence type="inferred from homology"/>
<evidence type="ECO:0000256" key="3">
    <source>
        <dbReference type="SAM" id="MobiDB-lite"/>
    </source>
</evidence>
<dbReference type="AlphaFoldDB" id="A0A8S4RFD5"/>
<dbReference type="Pfam" id="PF08265">
    <property type="entry name" value="YL1_C"/>
    <property type="match status" value="1"/>
</dbReference>
<dbReference type="GO" id="GO:0005634">
    <property type="term" value="C:nucleus"/>
    <property type="evidence" value="ECO:0007669"/>
    <property type="project" value="TreeGrafter"/>
</dbReference>
<feature type="domain" description="Vps72/YL1 C-terminal" evidence="4">
    <location>
        <begin position="303"/>
        <end position="332"/>
    </location>
</feature>
<dbReference type="PANTHER" id="PTHR13275:SF4">
    <property type="entry name" value="VACUOLAR PROTEIN SORTING-ASSOCIATED PROTEIN 72 HOMOLOG"/>
    <property type="match status" value="1"/>
</dbReference>
<reference evidence="5" key="1">
    <citation type="submission" date="2022-03" db="EMBL/GenBank/DDBJ databases">
        <authorList>
            <person name="Lindestad O."/>
        </authorList>
    </citation>
    <scope>NUCLEOTIDE SEQUENCE</scope>
</reference>
<evidence type="ECO:0000256" key="2">
    <source>
        <dbReference type="ARBA" id="ARBA00020000"/>
    </source>
</evidence>
<feature type="compositionally biased region" description="Polar residues" evidence="3">
    <location>
        <begin position="178"/>
        <end position="191"/>
    </location>
</feature>
<feature type="compositionally biased region" description="Acidic residues" evidence="3">
    <location>
        <begin position="36"/>
        <end position="72"/>
    </location>
</feature>
<dbReference type="Pfam" id="PF05764">
    <property type="entry name" value="YL1"/>
    <property type="match status" value="2"/>
</dbReference>
<evidence type="ECO:0000313" key="5">
    <source>
        <dbReference type="EMBL" id="CAH2235726.1"/>
    </source>
</evidence>
<dbReference type="OrthoDB" id="78296at2759"/>
<dbReference type="PANTHER" id="PTHR13275">
    <property type="entry name" value="YL-1 PROTEIN TRANSCRIPTION FACTOR-LIKE 1"/>
    <property type="match status" value="1"/>
</dbReference>
<feature type="compositionally biased region" description="Basic and acidic residues" evidence="3">
    <location>
        <begin position="105"/>
        <end position="114"/>
    </location>
</feature>
<organism evidence="5 6">
    <name type="scientific">Pararge aegeria aegeria</name>
    <dbReference type="NCBI Taxonomy" id="348720"/>
    <lineage>
        <taxon>Eukaryota</taxon>
        <taxon>Metazoa</taxon>
        <taxon>Ecdysozoa</taxon>
        <taxon>Arthropoda</taxon>
        <taxon>Hexapoda</taxon>
        <taxon>Insecta</taxon>
        <taxon>Pterygota</taxon>
        <taxon>Neoptera</taxon>
        <taxon>Endopterygota</taxon>
        <taxon>Lepidoptera</taxon>
        <taxon>Glossata</taxon>
        <taxon>Ditrysia</taxon>
        <taxon>Papilionoidea</taxon>
        <taxon>Nymphalidae</taxon>
        <taxon>Satyrinae</taxon>
        <taxon>Satyrini</taxon>
        <taxon>Parargina</taxon>
        <taxon>Pararge</taxon>
    </lineage>
</organism>
<comment type="similarity">
    <text evidence="1">Belongs to the VPS72/YL1 family.</text>
</comment>
<evidence type="ECO:0000259" key="4">
    <source>
        <dbReference type="SMART" id="SM00993"/>
    </source>
</evidence>
<dbReference type="Proteomes" id="UP000838756">
    <property type="component" value="Unassembled WGS sequence"/>
</dbReference>
<sequence length="372" mass="43703">MSHRERRSNAGNRMAKLLDEEEEDDFYKTTYGGFQEADEDNDYVQEREADDEVDSDFDIDENDEPASDQEVDEKEKKVKKFGSKVYQDPNRRKKTAKVNRTFTKKSMESKPKEEDKDEKEEEAVEEVEEEDDDEEDEDEDDSSVSLSSSDDDDDDDDEKNEKNDKSFMDTSIERKSIRQSTAVKSAETQQRIKIRSELKKKKPKKVEERPLTQEELLEEALITEKENLKSLEKFEQSELEKKKVRPTKKSITGPIIRKEEKPPKVKENVQYYERTLLSFENDIKNKAFNSCFPQKKPKRRRELLCAVTKRPARYIDPITKLPYRSVDAFRIIREAYCQQLEARGDRNDPKIAAWLKARRAQAASSYVQIHIK</sequence>
<dbReference type="InterPro" id="IPR013272">
    <property type="entry name" value="Vps72/YL1_C"/>
</dbReference>
<keyword evidence="6" id="KW-1185">Reference proteome</keyword>
<name>A0A8S4RFD5_9NEOP</name>
<dbReference type="EMBL" id="CAKXAJ010025153">
    <property type="protein sequence ID" value="CAH2235726.1"/>
    <property type="molecule type" value="Genomic_DNA"/>
</dbReference>
<evidence type="ECO:0000313" key="6">
    <source>
        <dbReference type="Proteomes" id="UP000838756"/>
    </source>
</evidence>
<feature type="region of interest" description="Disordered" evidence="3">
    <location>
        <begin position="1"/>
        <end position="210"/>
    </location>
</feature>
<gene>
    <name evidence="5" type="primary">jg1542</name>
    <name evidence="5" type="ORF">PAEG_LOCUS13337</name>
</gene>
<evidence type="ECO:0000256" key="1">
    <source>
        <dbReference type="ARBA" id="ARBA00006832"/>
    </source>
</evidence>
<comment type="caution">
    <text evidence="5">The sequence shown here is derived from an EMBL/GenBank/DDBJ whole genome shotgun (WGS) entry which is preliminary data.</text>
</comment>
<feature type="compositionally biased region" description="Acidic residues" evidence="3">
    <location>
        <begin position="149"/>
        <end position="158"/>
    </location>
</feature>
<dbReference type="InterPro" id="IPR046757">
    <property type="entry name" value="YL1_N"/>
</dbReference>
<dbReference type="SMART" id="SM00993">
    <property type="entry name" value="YL1_C"/>
    <property type="match status" value="1"/>
</dbReference>